<keyword evidence="3 8" id="KW-0863">Zinc-finger</keyword>
<dbReference type="PROSITE" id="PS50808">
    <property type="entry name" value="ZF_BED"/>
    <property type="match status" value="1"/>
</dbReference>
<dbReference type="PANTHER" id="PTHR46481">
    <property type="entry name" value="ZINC FINGER BED DOMAIN-CONTAINING PROTEIN 4"/>
    <property type="match status" value="1"/>
</dbReference>
<dbReference type="GO" id="GO:0008270">
    <property type="term" value="F:zinc ion binding"/>
    <property type="evidence" value="ECO:0007669"/>
    <property type="project" value="UniProtKB-KW"/>
</dbReference>
<evidence type="ECO:0000313" key="11">
    <source>
        <dbReference type="EMBL" id="OQD84463.1"/>
    </source>
</evidence>
<evidence type="ECO:0000313" key="12">
    <source>
        <dbReference type="Proteomes" id="UP000191612"/>
    </source>
</evidence>
<evidence type="ECO:0000256" key="6">
    <source>
        <dbReference type="ARBA" id="ARBA00023163"/>
    </source>
</evidence>
<evidence type="ECO:0000256" key="3">
    <source>
        <dbReference type="ARBA" id="ARBA00022771"/>
    </source>
</evidence>
<evidence type="ECO:0000256" key="9">
    <source>
        <dbReference type="SAM" id="MobiDB-lite"/>
    </source>
</evidence>
<evidence type="ECO:0000259" key="10">
    <source>
        <dbReference type="PROSITE" id="PS50808"/>
    </source>
</evidence>
<evidence type="ECO:0000256" key="2">
    <source>
        <dbReference type="ARBA" id="ARBA00022723"/>
    </source>
</evidence>
<dbReference type="InterPro" id="IPR012337">
    <property type="entry name" value="RNaseH-like_sf"/>
</dbReference>
<keyword evidence="7" id="KW-0539">Nucleus</keyword>
<feature type="region of interest" description="Disordered" evidence="9">
    <location>
        <begin position="619"/>
        <end position="644"/>
    </location>
</feature>
<evidence type="ECO:0000256" key="1">
    <source>
        <dbReference type="ARBA" id="ARBA00004123"/>
    </source>
</evidence>
<protein>
    <recommendedName>
        <fullName evidence="10">BED-type domain-containing protein</fullName>
    </recommendedName>
</protein>
<feature type="domain" description="BED-type" evidence="10">
    <location>
        <begin position="59"/>
        <end position="120"/>
    </location>
</feature>
<dbReference type="InterPro" id="IPR052035">
    <property type="entry name" value="ZnF_BED_domain_contain"/>
</dbReference>
<comment type="caution">
    <text evidence="11">The sequence shown here is derived from an EMBL/GenBank/DDBJ whole genome shotgun (WGS) entry which is preliminary data.</text>
</comment>
<dbReference type="PANTHER" id="PTHR46481:SF10">
    <property type="entry name" value="ZINC FINGER BED DOMAIN-CONTAINING PROTEIN 39"/>
    <property type="match status" value="1"/>
</dbReference>
<dbReference type="InterPro" id="IPR003656">
    <property type="entry name" value="Znf_BED"/>
</dbReference>
<dbReference type="SMART" id="SM00614">
    <property type="entry name" value="ZnF_BED"/>
    <property type="match status" value="1"/>
</dbReference>
<comment type="subcellular location">
    <subcellularLocation>
        <location evidence="1">Nucleus</location>
    </subcellularLocation>
</comment>
<feature type="region of interest" description="Disordered" evidence="9">
    <location>
        <begin position="571"/>
        <end position="605"/>
    </location>
</feature>
<dbReference type="GO" id="GO:0005634">
    <property type="term" value="C:nucleus"/>
    <property type="evidence" value="ECO:0007669"/>
    <property type="project" value="UniProtKB-SubCell"/>
</dbReference>
<dbReference type="Proteomes" id="UP000191612">
    <property type="component" value="Unassembled WGS sequence"/>
</dbReference>
<sequence>MNFTRPTVPLLIPDTLERVGPFGKRKYILWTEMMNEDFVAWWLKTEYGSAIKRNIFDGKRQASAWDHFHQVAAIHDGSPKVMCKSCDHVLAHPADRHRGTSTMNRHHSQAAACQKGKRISQDIRKIISNGVNLPSRKKVFSQQAWMERLTTFIVASRLPFMLVEHPEFRALIEMAHLAPAVPEIPTGKTIRRHIQETVKQRQDSLLQLLPEGAKLSIALDCWTSPFRQAFMAVTGYFLDQEWNYREILLGFEPLHGSHTGAYLSTLSLKELLGQMDANPRNDREEIEWADQGGTAQHENRKIVETLNKVRKVAVYINKSPQRRESFIGLQTKAPKLMPIQDVRTRWNSTFLMLRRARRLQPTFDEFRAQFNLTEMKMDKDEWRQVDYLLSITFPFFKFTSSLSATTDATIHNAFGIYNTLFTHIDRAKAQLARKEVGWNRVMKLALEHARDKLAEYYGKIDDIPGDLYAVGTILGPRNKLEFFLAPEWEKHWAPRYKKSLETYIQPYQQRYAETHSISTTHSLSRDVSDIDMLIRPTTSLQSKPTAPDELTRYLGSRYSGFDDVYVYDKEKHTKKEQDDAEQKEDAFDPISDEEEEEEKGLSGIELSAARRYGLRALGKRRTTDDQLIGPDDEEEIPLPNNSHL</sequence>
<evidence type="ECO:0000256" key="7">
    <source>
        <dbReference type="ARBA" id="ARBA00023242"/>
    </source>
</evidence>
<dbReference type="GO" id="GO:0003677">
    <property type="term" value="F:DNA binding"/>
    <property type="evidence" value="ECO:0007669"/>
    <property type="project" value="InterPro"/>
</dbReference>
<keyword evidence="5" id="KW-0805">Transcription regulation</keyword>
<proteinExistence type="predicted"/>
<accession>A0A1V6Q5C6</accession>
<keyword evidence="4" id="KW-0862">Zinc</keyword>
<dbReference type="AlphaFoldDB" id="A0A1V6Q5C6"/>
<keyword evidence="6" id="KW-0804">Transcription</keyword>
<evidence type="ECO:0000256" key="4">
    <source>
        <dbReference type="ARBA" id="ARBA00022833"/>
    </source>
</evidence>
<reference evidence="12" key="1">
    <citation type="journal article" date="2017" name="Nat. Microbiol.">
        <title>Global analysis of biosynthetic gene clusters reveals vast potential of secondary metabolite production in Penicillium species.</title>
        <authorList>
            <person name="Nielsen J.C."/>
            <person name="Grijseels S."/>
            <person name="Prigent S."/>
            <person name="Ji B."/>
            <person name="Dainat J."/>
            <person name="Nielsen K.F."/>
            <person name="Frisvad J.C."/>
            <person name="Workman M."/>
            <person name="Nielsen J."/>
        </authorList>
    </citation>
    <scope>NUCLEOTIDE SEQUENCE [LARGE SCALE GENOMIC DNA]</scope>
    <source>
        <strain evidence="12">IBT 29525</strain>
    </source>
</reference>
<dbReference type="SUPFAM" id="SSF53098">
    <property type="entry name" value="Ribonuclease H-like"/>
    <property type="match status" value="1"/>
</dbReference>
<evidence type="ECO:0000256" key="5">
    <source>
        <dbReference type="ARBA" id="ARBA00023015"/>
    </source>
</evidence>
<dbReference type="EMBL" id="MDYO01000122">
    <property type="protein sequence ID" value="OQD84463.1"/>
    <property type="molecule type" value="Genomic_DNA"/>
</dbReference>
<gene>
    <name evidence="11" type="ORF">PENSOL_c123G04907</name>
</gene>
<organism evidence="11 12">
    <name type="scientific">Penicillium solitum</name>
    <dbReference type="NCBI Taxonomy" id="60172"/>
    <lineage>
        <taxon>Eukaryota</taxon>
        <taxon>Fungi</taxon>
        <taxon>Dikarya</taxon>
        <taxon>Ascomycota</taxon>
        <taxon>Pezizomycotina</taxon>
        <taxon>Eurotiomycetes</taxon>
        <taxon>Eurotiomycetidae</taxon>
        <taxon>Eurotiales</taxon>
        <taxon>Aspergillaceae</taxon>
        <taxon>Penicillium</taxon>
    </lineage>
</organism>
<evidence type="ECO:0000256" key="8">
    <source>
        <dbReference type="PROSITE-ProRule" id="PRU00027"/>
    </source>
</evidence>
<keyword evidence="12" id="KW-1185">Reference proteome</keyword>
<keyword evidence="2" id="KW-0479">Metal-binding</keyword>
<name>A0A1V6Q5C6_9EURO</name>